<reference evidence="1" key="1">
    <citation type="submission" date="2021-05" db="EMBL/GenBank/DDBJ databases">
        <authorList>
            <person name="Arsene-Ploetze F."/>
        </authorList>
    </citation>
    <scope>NUCLEOTIDE SEQUENCE</scope>
    <source>
        <strain evidence="1">DSM 42138</strain>
    </source>
</reference>
<keyword evidence="2" id="KW-1185">Reference proteome</keyword>
<proteinExistence type="predicted"/>
<sequence>MHHLRFDAVLASDRRDDAQRGYLSVSVTERRHYCIGLLAGKGTDSALMLNRYTAGRCRRPQCGGVAWAPTGSTPRQAEEVGPITAGSYRALPPHGLARPAAS</sequence>
<evidence type="ECO:0000313" key="1">
    <source>
        <dbReference type="EMBL" id="CAG6396970.1"/>
    </source>
</evidence>
<dbReference type="AlphaFoldDB" id="A0A9W4GUK3"/>
<name>A0A9W4GUK3_9ACTN</name>
<organism evidence="1 2">
    <name type="scientific">Actinacidiphila cocklensis</name>
    <dbReference type="NCBI Taxonomy" id="887465"/>
    <lineage>
        <taxon>Bacteria</taxon>
        <taxon>Bacillati</taxon>
        <taxon>Actinomycetota</taxon>
        <taxon>Actinomycetes</taxon>
        <taxon>Kitasatosporales</taxon>
        <taxon>Streptomycetaceae</taxon>
        <taxon>Actinacidiphila</taxon>
    </lineage>
</organism>
<protein>
    <submittedName>
        <fullName evidence="1">Uncharacterized protein</fullName>
    </submittedName>
</protein>
<dbReference type="Proteomes" id="UP001152519">
    <property type="component" value="Unassembled WGS sequence"/>
</dbReference>
<comment type="caution">
    <text evidence="1">The sequence shown here is derived from an EMBL/GenBank/DDBJ whole genome shotgun (WGS) entry which is preliminary data.</text>
</comment>
<evidence type="ECO:0000313" key="2">
    <source>
        <dbReference type="Proteomes" id="UP001152519"/>
    </source>
</evidence>
<accession>A0A9W4GUK3</accession>
<dbReference type="EMBL" id="CAJSLV010000081">
    <property type="protein sequence ID" value="CAG6396970.1"/>
    <property type="molecule type" value="Genomic_DNA"/>
</dbReference>
<gene>
    <name evidence="1" type="ORF">SCOCK_50019</name>
</gene>